<evidence type="ECO:0000313" key="14">
    <source>
        <dbReference type="Proteomes" id="UP000037460"/>
    </source>
</evidence>
<dbReference type="EC" id="2.7.11.22" evidence="2"/>
<dbReference type="Gene3D" id="3.30.200.20">
    <property type="entry name" value="Phosphorylase Kinase, domain 1"/>
    <property type="match status" value="1"/>
</dbReference>
<keyword evidence="4" id="KW-0808">Transferase</keyword>
<dbReference type="AlphaFoldDB" id="A0A0M0JR72"/>
<evidence type="ECO:0000259" key="12">
    <source>
        <dbReference type="PROSITE" id="PS50011"/>
    </source>
</evidence>
<evidence type="ECO:0000256" key="6">
    <source>
        <dbReference type="ARBA" id="ARBA00022777"/>
    </source>
</evidence>
<comment type="catalytic activity">
    <reaction evidence="8">
        <text>L-threonyl-[protein] + ATP = O-phospho-L-threonyl-[protein] + ADP + H(+)</text>
        <dbReference type="Rhea" id="RHEA:46608"/>
        <dbReference type="Rhea" id="RHEA-COMP:11060"/>
        <dbReference type="Rhea" id="RHEA-COMP:11605"/>
        <dbReference type="ChEBI" id="CHEBI:15378"/>
        <dbReference type="ChEBI" id="CHEBI:30013"/>
        <dbReference type="ChEBI" id="CHEBI:30616"/>
        <dbReference type="ChEBI" id="CHEBI:61977"/>
        <dbReference type="ChEBI" id="CHEBI:456216"/>
        <dbReference type="EC" id="2.7.11.22"/>
    </reaction>
</comment>
<evidence type="ECO:0000256" key="4">
    <source>
        <dbReference type="ARBA" id="ARBA00022679"/>
    </source>
</evidence>
<dbReference type="EMBL" id="JWZX01002463">
    <property type="protein sequence ID" value="KOO29099.1"/>
    <property type="molecule type" value="Genomic_DNA"/>
</dbReference>
<dbReference type="GO" id="GO:0005634">
    <property type="term" value="C:nucleus"/>
    <property type="evidence" value="ECO:0007669"/>
    <property type="project" value="TreeGrafter"/>
</dbReference>
<sequence length="303" mass="34432">MATSGAKRTHNDYQKLEKLGEGTFGVVHKARHIETGDVVALKKMRLEEEEDGVPATALREIAILRELKHPNIIELQHVFHTDKSLYLAFEFCDSDLKQYMRSINNRMPATAVQSYSWQLINGISWCHSHRIFHRDLKPQNLLVQPARGVLKIGDFGLTRAFALPLRSYTHEVVTLWYRAPEILLGAKDYACPIDMWSVGCVLGEMATGKPMFPGDSEIDELFKIFQLLGTPADDTWEGVSKLPDWQSKFPSWKPENLMTTYGLLGTDGVALLEGLLTYDPRERLVGKDALVHRYFDTLEKDNV</sequence>
<dbReference type="PANTHER" id="PTHR24056">
    <property type="entry name" value="CELL DIVISION PROTEIN KINASE"/>
    <property type="match status" value="1"/>
</dbReference>
<dbReference type="InterPro" id="IPR000719">
    <property type="entry name" value="Prot_kinase_dom"/>
</dbReference>
<dbReference type="OrthoDB" id="1732493at2759"/>
<dbReference type="PROSITE" id="PS00107">
    <property type="entry name" value="PROTEIN_KINASE_ATP"/>
    <property type="match status" value="1"/>
</dbReference>
<dbReference type="PROSITE" id="PS00108">
    <property type="entry name" value="PROTEIN_KINASE_ST"/>
    <property type="match status" value="1"/>
</dbReference>
<comment type="catalytic activity">
    <reaction evidence="9">
        <text>L-seryl-[protein] + ATP = O-phospho-L-seryl-[protein] + ADP + H(+)</text>
        <dbReference type="Rhea" id="RHEA:17989"/>
        <dbReference type="Rhea" id="RHEA-COMP:9863"/>
        <dbReference type="Rhea" id="RHEA-COMP:11604"/>
        <dbReference type="ChEBI" id="CHEBI:15378"/>
        <dbReference type="ChEBI" id="CHEBI:29999"/>
        <dbReference type="ChEBI" id="CHEBI:30616"/>
        <dbReference type="ChEBI" id="CHEBI:83421"/>
        <dbReference type="ChEBI" id="CHEBI:456216"/>
        <dbReference type="EC" id="2.7.11.22"/>
    </reaction>
</comment>
<dbReference type="CDD" id="cd07829">
    <property type="entry name" value="STKc_CDK_like"/>
    <property type="match status" value="1"/>
</dbReference>
<evidence type="ECO:0000256" key="9">
    <source>
        <dbReference type="ARBA" id="ARBA00048367"/>
    </source>
</evidence>
<dbReference type="Gene3D" id="1.10.510.10">
    <property type="entry name" value="Transferase(Phosphotransferase) domain 1"/>
    <property type="match status" value="1"/>
</dbReference>
<evidence type="ECO:0000313" key="13">
    <source>
        <dbReference type="EMBL" id="KOO29099.1"/>
    </source>
</evidence>
<keyword evidence="7 10" id="KW-0067">ATP-binding</keyword>
<protein>
    <recommendedName>
        <fullName evidence="2">cyclin-dependent kinase</fullName>
        <ecNumber evidence="2">2.7.11.22</ecNumber>
    </recommendedName>
</protein>
<proteinExistence type="inferred from homology"/>
<evidence type="ECO:0000256" key="5">
    <source>
        <dbReference type="ARBA" id="ARBA00022741"/>
    </source>
</evidence>
<keyword evidence="14" id="KW-1185">Reference proteome</keyword>
<evidence type="ECO:0000256" key="8">
    <source>
        <dbReference type="ARBA" id="ARBA00047811"/>
    </source>
</evidence>
<dbReference type="SMART" id="SM00220">
    <property type="entry name" value="S_TKc"/>
    <property type="match status" value="1"/>
</dbReference>
<dbReference type="InterPro" id="IPR011009">
    <property type="entry name" value="Kinase-like_dom_sf"/>
</dbReference>
<dbReference type="SUPFAM" id="SSF56112">
    <property type="entry name" value="Protein kinase-like (PK-like)"/>
    <property type="match status" value="1"/>
</dbReference>
<feature type="domain" description="Protein kinase" evidence="12">
    <location>
        <begin position="13"/>
        <end position="295"/>
    </location>
</feature>
<evidence type="ECO:0000256" key="3">
    <source>
        <dbReference type="ARBA" id="ARBA00022527"/>
    </source>
</evidence>
<comment type="caution">
    <text evidence="13">The sequence shown here is derived from an EMBL/GenBank/DDBJ whole genome shotgun (WGS) entry which is preliminary data.</text>
</comment>
<comment type="similarity">
    <text evidence="1">Belongs to the protein kinase superfamily. CMGC Ser/Thr protein kinase family. CDC2/CDKX subfamily.</text>
</comment>
<dbReference type="Proteomes" id="UP000037460">
    <property type="component" value="Unassembled WGS sequence"/>
</dbReference>
<feature type="non-terminal residue" evidence="13">
    <location>
        <position position="303"/>
    </location>
</feature>
<organism evidence="13 14">
    <name type="scientific">Chrysochromulina tobinii</name>
    <dbReference type="NCBI Taxonomy" id="1460289"/>
    <lineage>
        <taxon>Eukaryota</taxon>
        <taxon>Haptista</taxon>
        <taxon>Haptophyta</taxon>
        <taxon>Prymnesiophyceae</taxon>
        <taxon>Prymnesiales</taxon>
        <taxon>Chrysochromulinaceae</taxon>
        <taxon>Chrysochromulina</taxon>
    </lineage>
</organism>
<evidence type="ECO:0000256" key="11">
    <source>
        <dbReference type="RuleBase" id="RU000304"/>
    </source>
</evidence>
<name>A0A0M0JR72_9EUKA</name>
<keyword evidence="5 10" id="KW-0547">Nucleotide-binding</keyword>
<dbReference type="PROSITE" id="PS50011">
    <property type="entry name" value="PROTEIN_KINASE_DOM"/>
    <property type="match status" value="1"/>
</dbReference>
<evidence type="ECO:0000256" key="10">
    <source>
        <dbReference type="PROSITE-ProRule" id="PRU10141"/>
    </source>
</evidence>
<dbReference type="InterPro" id="IPR050108">
    <property type="entry name" value="CDK"/>
</dbReference>
<reference evidence="14" key="1">
    <citation type="journal article" date="2015" name="PLoS Genet.">
        <title>Genome Sequence and Transcriptome Analyses of Chrysochromulina tobin: Metabolic Tools for Enhanced Algal Fitness in the Prominent Order Prymnesiales (Haptophyceae).</title>
        <authorList>
            <person name="Hovde B.T."/>
            <person name="Deodato C.R."/>
            <person name="Hunsperger H.M."/>
            <person name="Ryken S.A."/>
            <person name="Yost W."/>
            <person name="Jha R.K."/>
            <person name="Patterson J."/>
            <person name="Monnat R.J. Jr."/>
            <person name="Barlow S.B."/>
            <person name="Starkenburg S.R."/>
            <person name="Cattolico R.A."/>
        </authorList>
    </citation>
    <scope>NUCLEOTIDE SEQUENCE</scope>
    <source>
        <strain evidence="14">CCMP291</strain>
    </source>
</reference>
<dbReference type="GO" id="GO:0004693">
    <property type="term" value="F:cyclin-dependent protein serine/threonine kinase activity"/>
    <property type="evidence" value="ECO:0007669"/>
    <property type="project" value="UniProtKB-EC"/>
</dbReference>
<feature type="binding site" evidence="10">
    <location>
        <position position="42"/>
    </location>
    <ligand>
        <name>ATP</name>
        <dbReference type="ChEBI" id="CHEBI:30616"/>
    </ligand>
</feature>
<keyword evidence="6 13" id="KW-0418">Kinase</keyword>
<dbReference type="GO" id="GO:0005524">
    <property type="term" value="F:ATP binding"/>
    <property type="evidence" value="ECO:0007669"/>
    <property type="project" value="UniProtKB-UniRule"/>
</dbReference>
<dbReference type="InterPro" id="IPR008271">
    <property type="entry name" value="Ser/Thr_kinase_AS"/>
</dbReference>
<keyword evidence="3 11" id="KW-0723">Serine/threonine-protein kinase</keyword>
<dbReference type="Pfam" id="PF00069">
    <property type="entry name" value="Pkinase"/>
    <property type="match status" value="1"/>
</dbReference>
<evidence type="ECO:0000256" key="7">
    <source>
        <dbReference type="ARBA" id="ARBA00022840"/>
    </source>
</evidence>
<gene>
    <name evidence="13" type="ORF">Ctob_011903</name>
</gene>
<dbReference type="FunFam" id="3.30.200.20:FF:000375">
    <property type="entry name" value="Cell division related protein kinase 2"/>
    <property type="match status" value="1"/>
</dbReference>
<evidence type="ECO:0000256" key="1">
    <source>
        <dbReference type="ARBA" id="ARBA00006485"/>
    </source>
</evidence>
<accession>A0A0M0JR72</accession>
<evidence type="ECO:0000256" key="2">
    <source>
        <dbReference type="ARBA" id="ARBA00012425"/>
    </source>
</evidence>
<dbReference type="FunFam" id="1.10.510.10:FF:000574">
    <property type="entry name" value="Cell division related protein kinase 2"/>
    <property type="match status" value="1"/>
</dbReference>
<dbReference type="InterPro" id="IPR017441">
    <property type="entry name" value="Protein_kinase_ATP_BS"/>
</dbReference>